<dbReference type="PANTHER" id="PTHR36051:SF2">
    <property type="entry name" value="DYNAMIN"/>
    <property type="match status" value="1"/>
</dbReference>
<gene>
    <name evidence="1" type="ORF">R1sor_020651</name>
</gene>
<evidence type="ECO:0000313" key="1">
    <source>
        <dbReference type="EMBL" id="KAL3677695.1"/>
    </source>
</evidence>
<dbReference type="EMBL" id="JBJQOH010000007">
    <property type="protein sequence ID" value="KAL3677695.1"/>
    <property type="molecule type" value="Genomic_DNA"/>
</dbReference>
<accession>A0ABD3GI34</accession>
<evidence type="ECO:0000313" key="2">
    <source>
        <dbReference type="Proteomes" id="UP001633002"/>
    </source>
</evidence>
<proteinExistence type="predicted"/>
<reference evidence="1 2" key="1">
    <citation type="submission" date="2024-09" db="EMBL/GenBank/DDBJ databases">
        <title>Chromosome-scale assembly of Riccia sorocarpa.</title>
        <authorList>
            <person name="Paukszto L."/>
        </authorList>
    </citation>
    <scope>NUCLEOTIDE SEQUENCE [LARGE SCALE GENOMIC DNA]</scope>
    <source>
        <strain evidence="1">LP-2024</strain>
        <tissue evidence="1">Aerial parts of the thallus</tissue>
    </source>
</reference>
<dbReference type="PANTHER" id="PTHR36051">
    <property type="entry name" value="DYNAMIN"/>
    <property type="match status" value="1"/>
</dbReference>
<dbReference type="AlphaFoldDB" id="A0ABD3GI34"/>
<sequence>MTGVGAGCGIGVGVGYPIAVGSIPVLGDAVRPITSAGSQAFGGIGYRAMGLLKKLGLKNLKAGIGCGFGIGHGFGAGLALKPGVVQQFSHTLEKKLTELTSHLRKQLPVTEVEKKNVPGTLDSSSSPPGVIISNKLEEAPSLQPSSSSNGIVLTNGPEEEPSSLQAKNIMNDLPQTSAEAGQAVESASRENTAVDDLRNDNQILRRLLRHQELIEDLMKENASLHHILNERIEIRVGEAAGDLTKLSVGGKYKGDPMCEGFDFVVKFMTATGSTETGVAFEAGGGSIMLDGSG</sequence>
<dbReference type="Proteomes" id="UP001633002">
    <property type="component" value="Unassembled WGS sequence"/>
</dbReference>
<keyword evidence="2" id="KW-1185">Reference proteome</keyword>
<comment type="caution">
    <text evidence="1">The sequence shown here is derived from an EMBL/GenBank/DDBJ whole genome shotgun (WGS) entry which is preliminary data.</text>
</comment>
<name>A0ABD3GI34_9MARC</name>
<protein>
    <submittedName>
        <fullName evidence="1">Uncharacterized protein</fullName>
    </submittedName>
</protein>
<organism evidence="1 2">
    <name type="scientific">Riccia sorocarpa</name>
    <dbReference type="NCBI Taxonomy" id="122646"/>
    <lineage>
        <taxon>Eukaryota</taxon>
        <taxon>Viridiplantae</taxon>
        <taxon>Streptophyta</taxon>
        <taxon>Embryophyta</taxon>
        <taxon>Marchantiophyta</taxon>
        <taxon>Marchantiopsida</taxon>
        <taxon>Marchantiidae</taxon>
        <taxon>Marchantiales</taxon>
        <taxon>Ricciaceae</taxon>
        <taxon>Riccia</taxon>
    </lineage>
</organism>